<accession>A0AAD4WMB6</accession>
<evidence type="ECO:0000313" key="3">
    <source>
        <dbReference type="Proteomes" id="UP001054821"/>
    </source>
</evidence>
<feature type="region of interest" description="Disordered" evidence="1">
    <location>
        <begin position="94"/>
        <end position="115"/>
    </location>
</feature>
<protein>
    <submittedName>
        <fullName evidence="2">Uncharacterized protein</fullName>
    </submittedName>
</protein>
<proteinExistence type="predicted"/>
<gene>
    <name evidence="2" type="ORF">L3X38_013136</name>
</gene>
<name>A0AAD4WMB6_PRUDU</name>
<dbReference type="EMBL" id="JAJFAZ020000002">
    <property type="protein sequence ID" value="KAI5345259.1"/>
    <property type="molecule type" value="Genomic_DNA"/>
</dbReference>
<reference evidence="2 3" key="1">
    <citation type="journal article" date="2022" name="G3 (Bethesda)">
        <title>Whole-genome sequence and methylome profiling of the almond [Prunus dulcis (Mill.) D.A. Webb] cultivar 'Nonpareil'.</title>
        <authorList>
            <person name="D'Amico-Willman K.M."/>
            <person name="Ouma W.Z."/>
            <person name="Meulia T."/>
            <person name="Sideli G.M."/>
            <person name="Gradziel T.M."/>
            <person name="Fresnedo-Ramirez J."/>
        </authorList>
    </citation>
    <scope>NUCLEOTIDE SEQUENCE [LARGE SCALE GENOMIC DNA]</scope>
    <source>
        <strain evidence="2">Clone GOH B32 T37-40</strain>
    </source>
</reference>
<evidence type="ECO:0000313" key="2">
    <source>
        <dbReference type="EMBL" id="KAI5345259.1"/>
    </source>
</evidence>
<comment type="caution">
    <text evidence="2">The sequence shown here is derived from an EMBL/GenBank/DDBJ whole genome shotgun (WGS) entry which is preliminary data.</text>
</comment>
<feature type="region of interest" description="Disordered" evidence="1">
    <location>
        <begin position="31"/>
        <end position="58"/>
    </location>
</feature>
<keyword evidence="3" id="KW-1185">Reference proteome</keyword>
<evidence type="ECO:0000256" key="1">
    <source>
        <dbReference type="SAM" id="MobiDB-lite"/>
    </source>
</evidence>
<sequence length="115" mass="12802">MRPYGSHRQAQSYESIGPFCTHDRFYAHNGPVTHAGKSGQVKSYKRQAPPAPSANCSLTGPQPASAFGTLCRFYALEGILQDVLEFPARIFAGTRVNPERHSHESHNKTKYQENI</sequence>
<organism evidence="2 3">
    <name type="scientific">Prunus dulcis</name>
    <name type="common">Almond</name>
    <name type="synonym">Amygdalus dulcis</name>
    <dbReference type="NCBI Taxonomy" id="3755"/>
    <lineage>
        <taxon>Eukaryota</taxon>
        <taxon>Viridiplantae</taxon>
        <taxon>Streptophyta</taxon>
        <taxon>Embryophyta</taxon>
        <taxon>Tracheophyta</taxon>
        <taxon>Spermatophyta</taxon>
        <taxon>Magnoliopsida</taxon>
        <taxon>eudicotyledons</taxon>
        <taxon>Gunneridae</taxon>
        <taxon>Pentapetalae</taxon>
        <taxon>rosids</taxon>
        <taxon>fabids</taxon>
        <taxon>Rosales</taxon>
        <taxon>Rosaceae</taxon>
        <taxon>Amygdaloideae</taxon>
        <taxon>Amygdaleae</taxon>
        <taxon>Prunus</taxon>
    </lineage>
</organism>
<dbReference type="AlphaFoldDB" id="A0AAD4WMB6"/>
<feature type="compositionally biased region" description="Basic and acidic residues" evidence="1">
    <location>
        <begin position="97"/>
        <end position="115"/>
    </location>
</feature>
<dbReference type="Proteomes" id="UP001054821">
    <property type="component" value="Chromosome 2"/>
</dbReference>